<dbReference type="HOGENOM" id="CLU_3335811_0_0_1"/>
<comment type="caution">
    <text evidence="1">The sequence shown here is derived from an EMBL/GenBank/DDBJ whole genome shotgun (WGS) entry which is preliminary data.</text>
</comment>
<keyword evidence="2" id="KW-1185">Reference proteome</keyword>
<organism evidence="1 2">
    <name type="scientific">Serendipita indica (strain DSM 11827)</name>
    <name type="common">Root endophyte fungus</name>
    <name type="synonym">Piriformospora indica</name>
    <dbReference type="NCBI Taxonomy" id="1109443"/>
    <lineage>
        <taxon>Eukaryota</taxon>
        <taxon>Fungi</taxon>
        <taxon>Dikarya</taxon>
        <taxon>Basidiomycota</taxon>
        <taxon>Agaricomycotina</taxon>
        <taxon>Agaricomycetes</taxon>
        <taxon>Sebacinales</taxon>
        <taxon>Serendipitaceae</taxon>
        <taxon>Serendipita</taxon>
    </lineage>
</organism>
<sequence length="38" mass="4216">MKGPLSSGFPFAPNPQATILEAEVDLLFVNTSRIRRLE</sequence>
<evidence type="ECO:0000313" key="1">
    <source>
        <dbReference type="EMBL" id="CCA77229.1"/>
    </source>
</evidence>
<reference evidence="1 2" key="1">
    <citation type="journal article" date="2011" name="PLoS Pathog.">
        <title>Endophytic Life Strategies Decoded by Genome and Transcriptome Analyses of the Mutualistic Root Symbiont Piriformospora indica.</title>
        <authorList>
            <person name="Zuccaro A."/>
            <person name="Lahrmann U."/>
            <person name="Guldener U."/>
            <person name="Langen G."/>
            <person name="Pfiffi S."/>
            <person name="Biedenkopf D."/>
            <person name="Wong P."/>
            <person name="Samans B."/>
            <person name="Grimm C."/>
            <person name="Basiewicz M."/>
            <person name="Murat C."/>
            <person name="Martin F."/>
            <person name="Kogel K.H."/>
        </authorList>
    </citation>
    <scope>NUCLEOTIDE SEQUENCE [LARGE SCALE GENOMIC DNA]</scope>
    <source>
        <strain evidence="1 2">DSM 11827</strain>
    </source>
</reference>
<accession>G4U0Y6</accession>
<name>G4U0Y6_SERID</name>
<dbReference type="AlphaFoldDB" id="G4U0Y6"/>
<dbReference type="InParanoid" id="G4U0Y6"/>
<dbReference type="EMBL" id="CAFZ01001390">
    <property type="protein sequence ID" value="CCA77229.1"/>
    <property type="molecule type" value="Genomic_DNA"/>
</dbReference>
<evidence type="ECO:0000313" key="2">
    <source>
        <dbReference type="Proteomes" id="UP000007148"/>
    </source>
</evidence>
<protein>
    <submittedName>
        <fullName evidence="1">Uncharacterized protein</fullName>
    </submittedName>
</protein>
<gene>
    <name evidence="1" type="ORF">PIIN_11212</name>
</gene>
<dbReference type="Proteomes" id="UP000007148">
    <property type="component" value="Unassembled WGS sequence"/>
</dbReference>
<proteinExistence type="predicted"/>